<name>A0ABV2SKY7_9GAMM</name>
<gene>
    <name evidence="2" type="ORF">V5J35_003633</name>
</gene>
<protein>
    <submittedName>
        <fullName evidence="2">Uncharacterized protein</fullName>
    </submittedName>
</protein>
<keyword evidence="3" id="KW-1185">Reference proteome</keyword>
<accession>A0ABV2SKY7</accession>
<proteinExistence type="predicted"/>
<dbReference type="EMBL" id="JBEWTB010000002">
    <property type="protein sequence ID" value="MET4758441.1"/>
    <property type="molecule type" value="Genomic_DNA"/>
</dbReference>
<feature type="compositionally biased region" description="Basic and acidic residues" evidence="1">
    <location>
        <begin position="100"/>
        <end position="116"/>
    </location>
</feature>
<dbReference type="RefSeq" id="WP_354008524.1">
    <property type="nucleotide sequence ID" value="NZ_JBEWTA010000001.1"/>
</dbReference>
<comment type="caution">
    <text evidence="2">The sequence shown here is derived from an EMBL/GenBank/DDBJ whole genome shotgun (WGS) entry which is preliminary data.</text>
</comment>
<feature type="region of interest" description="Disordered" evidence="1">
    <location>
        <begin position="1"/>
        <end position="25"/>
    </location>
</feature>
<evidence type="ECO:0000256" key="1">
    <source>
        <dbReference type="SAM" id="MobiDB-lite"/>
    </source>
</evidence>
<dbReference type="Proteomes" id="UP001549366">
    <property type="component" value="Unassembled WGS sequence"/>
</dbReference>
<evidence type="ECO:0000313" key="2">
    <source>
        <dbReference type="EMBL" id="MET4758441.1"/>
    </source>
</evidence>
<feature type="region of interest" description="Disordered" evidence="1">
    <location>
        <begin position="61"/>
        <end position="116"/>
    </location>
</feature>
<sequence>MATNGESARKWLEANQQKTSPERIRQIRDNIVAKLQRLDDTDNEHDGLLEALDVMDAHLLQLEQQSKPEDHSGSSSEDLPPLDYSPLVNHHQEATPQLSPEEKQRRFQELLKKSRG</sequence>
<organism evidence="2 3">
    <name type="scientific">Endozoicomonas lisbonensis</name>
    <dbReference type="NCBI Taxonomy" id="3120522"/>
    <lineage>
        <taxon>Bacteria</taxon>
        <taxon>Pseudomonadati</taxon>
        <taxon>Pseudomonadota</taxon>
        <taxon>Gammaproteobacteria</taxon>
        <taxon>Oceanospirillales</taxon>
        <taxon>Endozoicomonadaceae</taxon>
        <taxon>Endozoicomonas</taxon>
    </lineage>
</organism>
<evidence type="ECO:0000313" key="3">
    <source>
        <dbReference type="Proteomes" id="UP001549366"/>
    </source>
</evidence>
<reference evidence="2 3" key="1">
    <citation type="submission" date="2024-06" db="EMBL/GenBank/DDBJ databases">
        <title>Genomic Encyclopedia of Type Strains, Phase V (KMG-V): Genome sequencing to study the core and pangenomes of soil and plant-associated prokaryotes.</title>
        <authorList>
            <person name="Whitman W."/>
        </authorList>
    </citation>
    <scope>NUCLEOTIDE SEQUENCE [LARGE SCALE GENOMIC DNA]</scope>
    <source>
        <strain evidence="2 3">NE40</strain>
    </source>
</reference>